<evidence type="ECO:0000256" key="1">
    <source>
        <dbReference type="ARBA" id="ARBA00008553"/>
    </source>
</evidence>
<dbReference type="InterPro" id="IPR022803">
    <property type="entry name" value="Ribosomal_uL5_dom_sf"/>
</dbReference>
<comment type="caution">
    <text evidence="9">The sequence shown here is derived from an EMBL/GenBank/DDBJ whole genome shotgun (WGS) entry which is preliminary data.</text>
</comment>
<dbReference type="NCBIfam" id="NF000585">
    <property type="entry name" value="PRK00010.1"/>
    <property type="match status" value="1"/>
</dbReference>
<protein>
    <recommendedName>
        <fullName evidence="4 5">Large ribosomal subunit protein uL5</fullName>
    </recommendedName>
</protein>
<dbReference type="EMBL" id="AZHW01000207">
    <property type="protein sequence ID" value="ETX01698.1"/>
    <property type="molecule type" value="Genomic_DNA"/>
</dbReference>
<organism evidence="9 10">
    <name type="scientific">Entotheonella factor</name>
    <dbReference type="NCBI Taxonomy" id="1429438"/>
    <lineage>
        <taxon>Bacteria</taxon>
        <taxon>Pseudomonadati</taxon>
        <taxon>Nitrospinota/Tectimicrobiota group</taxon>
        <taxon>Candidatus Tectimicrobiota</taxon>
        <taxon>Candidatus Entotheonellia</taxon>
        <taxon>Candidatus Entotheonellales</taxon>
        <taxon>Candidatus Entotheonellaceae</taxon>
        <taxon>Candidatus Entotheonella</taxon>
    </lineage>
</organism>
<evidence type="ECO:0000256" key="5">
    <source>
        <dbReference type="HAMAP-Rule" id="MF_01333"/>
    </source>
</evidence>
<dbReference type="PROSITE" id="PS00358">
    <property type="entry name" value="RIBOSOMAL_L5"/>
    <property type="match status" value="1"/>
</dbReference>
<dbReference type="GO" id="GO:0005840">
    <property type="term" value="C:ribosome"/>
    <property type="evidence" value="ECO:0007669"/>
    <property type="project" value="UniProtKB-KW"/>
</dbReference>
<feature type="domain" description="Large ribosomal subunit protein uL5 C-terminal" evidence="8">
    <location>
        <begin position="88"/>
        <end position="180"/>
    </location>
</feature>
<proteinExistence type="inferred from homology"/>
<dbReference type="GO" id="GO:0006412">
    <property type="term" value="P:translation"/>
    <property type="evidence" value="ECO:0007669"/>
    <property type="project" value="UniProtKB-UniRule"/>
</dbReference>
<dbReference type="PATRIC" id="fig|1429438.4.peg.1404"/>
<dbReference type="Pfam" id="PF00281">
    <property type="entry name" value="Ribosomal_L5"/>
    <property type="match status" value="1"/>
</dbReference>
<keyword evidence="5" id="KW-0694">RNA-binding</keyword>
<dbReference type="PIRSF" id="PIRSF002161">
    <property type="entry name" value="Ribosomal_L5"/>
    <property type="match status" value="1"/>
</dbReference>
<dbReference type="HAMAP" id="MF_01333_B">
    <property type="entry name" value="Ribosomal_uL5_B"/>
    <property type="match status" value="1"/>
</dbReference>
<accession>W4LUN5</accession>
<gene>
    <name evidence="5" type="primary">rplE</name>
    <name evidence="9" type="ORF">ETSY1_06365</name>
</gene>
<dbReference type="InterPro" id="IPR031310">
    <property type="entry name" value="Ribosomal_uL5_N"/>
</dbReference>
<keyword evidence="5" id="KW-0820">tRNA-binding</keyword>
<dbReference type="Gene3D" id="3.30.1440.10">
    <property type="match status" value="1"/>
</dbReference>
<comment type="similarity">
    <text evidence="1 5 6">Belongs to the universal ribosomal protein uL5 family.</text>
</comment>
<keyword evidence="10" id="KW-1185">Reference proteome</keyword>
<evidence type="ECO:0000256" key="2">
    <source>
        <dbReference type="ARBA" id="ARBA00022980"/>
    </source>
</evidence>
<evidence type="ECO:0000313" key="9">
    <source>
        <dbReference type="EMBL" id="ETX01698.1"/>
    </source>
</evidence>
<evidence type="ECO:0000259" key="8">
    <source>
        <dbReference type="Pfam" id="PF00673"/>
    </source>
</evidence>
<dbReference type="HOGENOM" id="CLU_061015_2_1_7"/>
<evidence type="ECO:0000256" key="3">
    <source>
        <dbReference type="ARBA" id="ARBA00023274"/>
    </source>
</evidence>
<dbReference type="GO" id="GO:0003735">
    <property type="term" value="F:structural constituent of ribosome"/>
    <property type="evidence" value="ECO:0007669"/>
    <property type="project" value="InterPro"/>
</dbReference>
<dbReference type="GO" id="GO:0019843">
    <property type="term" value="F:rRNA binding"/>
    <property type="evidence" value="ECO:0007669"/>
    <property type="project" value="UniProtKB-UniRule"/>
</dbReference>
<sequence length="182" mass="20799">MAYVARMRNYYRDEVVPALQRQFNYDNVMQVPRMQKVVLNMGLGEAIQNGRLLDAGMEQLRLISGQQPVITKAKRSIAAYKLRTGMSIGVKVTLRSDRMYDFFDRLVNIALPRVRDFRGVDGNKFDGRGNYTLGIEEQIIFPEVDYDKVDRIKGLSVAVVTSAQTDVEGKELLRLMGMPFRN</sequence>
<evidence type="ECO:0000259" key="7">
    <source>
        <dbReference type="Pfam" id="PF00281"/>
    </source>
</evidence>
<evidence type="ECO:0000256" key="6">
    <source>
        <dbReference type="RuleBase" id="RU003930"/>
    </source>
</evidence>
<keyword evidence="2 5" id="KW-0689">Ribosomal protein</keyword>
<dbReference type="InterPro" id="IPR031309">
    <property type="entry name" value="Ribosomal_uL5_C"/>
</dbReference>
<evidence type="ECO:0000256" key="4">
    <source>
        <dbReference type="ARBA" id="ARBA00035245"/>
    </source>
</evidence>
<comment type="function">
    <text evidence="5">This is 1 of the proteins that bind and probably mediate the attachment of the 5S RNA into the large ribosomal subunit, where it forms part of the central protuberance. In the 70S ribosome it contacts protein S13 of the 30S subunit (bridge B1b), connecting the 2 subunits; this bridge is implicated in subunit movement. Contacts the P site tRNA; the 5S rRNA and some of its associated proteins might help stabilize positioning of ribosome-bound tRNAs.</text>
</comment>
<dbReference type="InterPro" id="IPR020930">
    <property type="entry name" value="Ribosomal_uL5_bac-type"/>
</dbReference>
<dbReference type="InterPro" id="IPR020929">
    <property type="entry name" value="Ribosomal_uL5_CS"/>
</dbReference>
<evidence type="ECO:0000313" key="10">
    <source>
        <dbReference type="Proteomes" id="UP000019141"/>
    </source>
</evidence>
<comment type="subunit">
    <text evidence="5">Part of the 50S ribosomal subunit; part of the 5S rRNA/L5/L18/L25 subcomplex. Contacts the 5S rRNA and the P site tRNA. Forms a bridge to the 30S subunit in the 70S ribosome.</text>
</comment>
<keyword evidence="5" id="KW-0699">rRNA-binding</keyword>
<dbReference type="FunFam" id="3.30.1440.10:FF:000001">
    <property type="entry name" value="50S ribosomal protein L5"/>
    <property type="match status" value="1"/>
</dbReference>
<dbReference type="GO" id="GO:1990904">
    <property type="term" value="C:ribonucleoprotein complex"/>
    <property type="evidence" value="ECO:0007669"/>
    <property type="project" value="UniProtKB-KW"/>
</dbReference>
<dbReference type="SUPFAM" id="SSF55282">
    <property type="entry name" value="RL5-like"/>
    <property type="match status" value="1"/>
</dbReference>
<dbReference type="InterPro" id="IPR002132">
    <property type="entry name" value="Ribosomal_uL5"/>
</dbReference>
<keyword evidence="3 5" id="KW-0687">Ribonucleoprotein</keyword>
<feature type="domain" description="Large ribosomal subunit protein uL5 N-terminal" evidence="7">
    <location>
        <begin position="27"/>
        <end position="83"/>
    </location>
</feature>
<name>W4LUN5_ENTF1</name>
<dbReference type="GO" id="GO:0000049">
    <property type="term" value="F:tRNA binding"/>
    <property type="evidence" value="ECO:0007669"/>
    <property type="project" value="UniProtKB-UniRule"/>
</dbReference>
<dbReference type="Pfam" id="PF00673">
    <property type="entry name" value="Ribosomal_L5_C"/>
    <property type="match status" value="1"/>
</dbReference>
<dbReference type="PANTHER" id="PTHR11994">
    <property type="entry name" value="60S RIBOSOMAL PROTEIN L11-RELATED"/>
    <property type="match status" value="1"/>
</dbReference>
<dbReference type="AlphaFoldDB" id="W4LUN5"/>
<dbReference type="Proteomes" id="UP000019141">
    <property type="component" value="Unassembled WGS sequence"/>
</dbReference>
<reference evidence="9 10" key="1">
    <citation type="journal article" date="2014" name="Nature">
        <title>An environmental bacterial taxon with a large and distinct metabolic repertoire.</title>
        <authorList>
            <person name="Wilson M.C."/>
            <person name="Mori T."/>
            <person name="Ruckert C."/>
            <person name="Uria A.R."/>
            <person name="Helf M.J."/>
            <person name="Takada K."/>
            <person name="Gernert C."/>
            <person name="Steffens U.A."/>
            <person name="Heycke N."/>
            <person name="Schmitt S."/>
            <person name="Rinke C."/>
            <person name="Helfrich E.J."/>
            <person name="Brachmann A.O."/>
            <person name="Gurgui C."/>
            <person name="Wakimoto T."/>
            <person name="Kracht M."/>
            <person name="Crusemann M."/>
            <person name="Hentschel U."/>
            <person name="Abe I."/>
            <person name="Matsunaga S."/>
            <person name="Kalinowski J."/>
            <person name="Takeyama H."/>
            <person name="Piel J."/>
        </authorList>
    </citation>
    <scope>NUCLEOTIDE SEQUENCE [LARGE SCALE GENOMIC DNA]</scope>
    <source>
        <strain evidence="10">TSY1</strain>
    </source>
</reference>